<organism evidence="1 2">
    <name type="scientific">Blautia difficilis</name>
    <dbReference type="NCBI Taxonomy" id="2763027"/>
    <lineage>
        <taxon>Bacteria</taxon>
        <taxon>Bacillati</taxon>
        <taxon>Bacillota</taxon>
        <taxon>Clostridia</taxon>
        <taxon>Lachnospirales</taxon>
        <taxon>Lachnospiraceae</taxon>
        <taxon>Blautia</taxon>
    </lineage>
</organism>
<dbReference type="RefSeq" id="WP_186994087.1">
    <property type="nucleotide sequence ID" value="NZ_JACOQG010000002.1"/>
</dbReference>
<dbReference type="EMBL" id="JACOQG010000002">
    <property type="protein sequence ID" value="MBC5778454.1"/>
    <property type="molecule type" value="Genomic_DNA"/>
</dbReference>
<dbReference type="InterPro" id="IPR013325">
    <property type="entry name" value="RNA_pol_sigma_r2"/>
</dbReference>
<protein>
    <recommendedName>
        <fullName evidence="3">RNA polymerase sigma factor RpoD</fullName>
    </recommendedName>
</protein>
<dbReference type="SUPFAM" id="SSF88946">
    <property type="entry name" value="Sigma2 domain of RNA polymerase sigma factors"/>
    <property type="match status" value="1"/>
</dbReference>
<evidence type="ECO:0000313" key="1">
    <source>
        <dbReference type="EMBL" id="MBC5778454.1"/>
    </source>
</evidence>
<dbReference type="Gene3D" id="1.20.120.1810">
    <property type="match status" value="1"/>
</dbReference>
<gene>
    <name evidence="1" type="ORF">H8Z82_02040</name>
</gene>
<name>A0ABR7IEK5_9FIRM</name>
<evidence type="ECO:0008006" key="3">
    <source>
        <dbReference type="Google" id="ProtNLM"/>
    </source>
</evidence>
<dbReference type="Proteomes" id="UP000649826">
    <property type="component" value="Unassembled WGS sequence"/>
</dbReference>
<sequence>MDINKFQEKLAEICKLGEENGKALKPEQIKECFGDMDLDKSQLIKILQYLKLQGISIEGAEALQKPVDPETPETEETQKKVPLTAEEEEYLREYLENLEEQKKVLRSTEELFGLLNQGDALAAAELSQKYLPRAAQMAAELNCEEIFLADLIQEANVSLLMALDEENDHKDEKWLLGRIRAGILRAIEEQTQKKFEDDYLVAKVEKLEAAVRELTEDDEDEKSKFSVEELAIILDMDVEEIRDVLRLTGDDK</sequence>
<comment type="caution">
    <text evidence="1">The sequence shown here is derived from an EMBL/GenBank/DDBJ whole genome shotgun (WGS) entry which is preliminary data.</text>
</comment>
<evidence type="ECO:0000313" key="2">
    <source>
        <dbReference type="Proteomes" id="UP000649826"/>
    </source>
</evidence>
<accession>A0ABR7IEK5</accession>
<reference evidence="1 2" key="1">
    <citation type="submission" date="2020-08" db="EMBL/GenBank/DDBJ databases">
        <title>Genome public.</title>
        <authorList>
            <person name="Liu C."/>
            <person name="Sun Q."/>
        </authorList>
    </citation>
    <scope>NUCLEOTIDE SEQUENCE [LARGE SCALE GENOMIC DNA]</scope>
    <source>
        <strain evidence="1 2">M29</strain>
    </source>
</reference>
<keyword evidence="2" id="KW-1185">Reference proteome</keyword>
<proteinExistence type="predicted"/>